<evidence type="ECO:0000256" key="3">
    <source>
        <dbReference type="ARBA" id="ARBA00022741"/>
    </source>
</evidence>
<evidence type="ECO:0000259" key="6">
    <source>
        <dbReference type="Pfam" id="PF00501"/>
    </source>
</evidence>
<dbReference type="RefSeq" id="WP_082039939.1">
    <property type="nucleotide sequence ID" value="NZ_AP014568.1"/>
</dbReference>
<feature type="region of interest" description="Disordered" evidence="5">
    <location>
        <begin position="1"/>
        <end position="43"/>
    </location>
</feature>
<dbReference type="HOGENOM" id="CLU_000022_59_10_4"/>
<keyword evidence="2 8" id="KW-0436">Ligase</keyword>
<feature type="domain" description="AMP-binding enzyme C-terminal" evidence="7">
    <location>
        <begin position="507"/>
        <end position="597"/>
    </location>
</feature>
<evidence type="ECO:0000256" key="2">
    <source>
        <dbReference type="ARBA" id="ARBA00022598"/>
    </source>
</evidence>
<protein>
    <submittedName>
        <fullName evidence="8">Acyl-coenzyme A synthetase/AMP-(Fatty) acid ligase</fullName>
    </submittedName>
</protein>
<evidence type="ECO:0000256" key="4">
    <source>
        <dbReference type="ARBA" id="ARBA00022840"/>
    </source>
</evidence>
<dbReference type="PANTHER" id="PTHR43605:SF10">
    <property type="entry name" value="ACYL-COA SYNTHETASE MEDIUM CHAIN FAMILY MEMBER 3"/>
    <property type="match status" value="1"/>
</dbReference>
<dbReference type="GO" id="GO:0006637">
    <property type="term" value="P:acyl-CoA metabolic process"/>
    <property type="evidence" value="ECO:0007669"/>
    <property type="project" value="TreeGrafter"/>
</dbReference>
<evidence type="ECO:0000256" key="5">
    <source>
        <dbReference type="SAM" id="MobiDB-lite"/>
    </source>
</evidence>
<dbReference type="Pfam" id="PF13193">
    <property type="entry name" value="AMP-binding_C"/>
    <property type="match status" value="1"/>
</dbReference>
<dbReference type="PANTHER" id="PTHR43605">
    <property type="entry name" value="ACYL-COENZYME A SYNTHETASE"/>
    <property type="match status" value="1"/>
</dbReference>
<dbReference type="PROSITE" id="PS00455">
    <property type="entry name" value="AMP_BINDING"/>
    <property type="match status" value="1"/>
</dbReference>
<dbReference type="InterPro" id="IPR051087">
    <property type="entry name" value="Mitochondrial_ACSM"/>
</dbReference>
<feature type="compositionally biased region" description="Basic and acidic residues" evidence="5">
    <location>
        <begin position="8"/>
        <end position="18"/>
    </location>
</feature>
<gene>
    <name evidence="8" type="ORF">SRAA_1154</name>
</gene>
<name>A0A060NN95_9BURK</name>
<evidence type="ECO:0000313" key="9">
    <source>
        <dbReference type="Proteomes" id="UP000067461"/>
    </source>
</evidence>
<proteinExistence type="inferred from homology"/>
<organism evidence="8 9">
    <name type="scientific">Serpentinimonas raichei</name>
    <dbReference type="NCBI Taxonomy" id="1458425"/>
    <lineage>
        <taxon>Bacteria</taxon>
        <taxon>Pseudomonadati</taxon>
        <taxon>Pseudomonadota</taxon>
        <taxon>Betaproteobacteria</taxon>
        <taxon>Burkholderiales</taxon>
        <taxon>Comamonadaceae</taxon>
        <taxon>Serpentinimonas</taxon>
    </lineage>
</organism>
<dbReference type="InterPro" id="IPR025110">
    <property type="entry name" value="AMP-bd_C"/>
</dbReference>
<dbReference type="GO" id="GO:0006633">
    <property type="term" value="P:fatty acid biosynthetic process"/>
    <property type="evidence" value="ECO:0007669"/>
    <property type="project" value="TreeGrafter"/>
</dbReference>
<dbReference type="GO" id="GO:0016405">
    <property type="term" value="F:CoA-ligase activity"/>
    <property type="evidence" value="ECO:0007669"/>
    <property type="project" value="UniProtKB-ARBA"/>
</dbReference>
<dbReference type="GO" id="GO:0004321">
    <property type="term" value="F:fatty-acyl-CoA synthase activity"/>
    <property type="evidence" value="ECO:0007669"/>
    <property type="project" value="TreeGrafter"/>
</dbReference>
<feature type="domain" description="AMP-dependent synthetase/ligase" evidence="6">
    <location>
        <begin position="73"/>
        <end position="436"/>
    </location>
</feature>
<comment type="similarity">
    <text evidence="1">Belongs to the ATP-dependent AMP-binding enzyme family.</text>
</comment>
<dbReference type="InterPro" id="IPR000873">
    <property type="entry name" value="AMP-dep_synth/lig_dom"/>
</dbReference>
<dbReference type="InterPro" id="IPR045851">
    <property type="entry name" value="AMP-bd_C_sf"/>
</dbReference>
<dbReference type="Gene3D" id="3.30.300.30">
    <property type="match status" value="1"/>
</dbReference>
<dbReference type="InterPro" id="IPR020845">
    <property type="entry name" value="AMP-binding_CS"/>
</dbReference>
<dbReference type="InterPro" id="IPR042099">
    <property type="entry name" value="ANL_N_sf"/>
</dbReference>
<dbReference type="Proteomes" id="UP000067461">
    <property type="component" value="Chromosome"/>
</dbReference>
<dbReference type="GO" id="GO:0005524">
    <property type="term" value="F:ATP binding"/>
    <property type="evidence" value="ECO:0007669"/>
    <property type="project" value="UniProtKB-KW"/>
</dbReference>
<dbReference type="GO" id="GO:0015645">
    <property type="term" value="F:fatty acid ligase activity"/>
    <property type="evidence" value="ECO:0007669"/>
    <property type="project" value="TreeGrafter"/>
</dbReference>
<dbReference type="Pfam" id="PF00501">
    <property type="entry name" value="AMP-binding"/>
    <property type="match status" value="1"/>
</dbReference>
<dbReference type="OrthoDB" id="9766486at2"/>
<evidence type="ECO:0000259" key="7">
    <source>
        <dbReference type="Pfam" id="PF13193"/>
    </source>
</evidence>
<dbReference type="EMBL" id="AP014568">
    <property type="protein sequence ID" value="BAO81008.1"/>
    <property type="molecule type" value="Genomic_DNA"/>
</dbReference>
<keyword evidence="4" id="KW-0067">ATP-binding</keyword>
<evidence type="ECO:0000256" key="1">
    <source>
        <dbReference type="ARBA" id="ARBA00006432"/>
    </source>
</evidence>
<evidence type="ECO:0000313" key="8">
    <source>
        <dbReference type="EMBL" id="BAO81008.1"/>
    </source>
</evidence>
<keyword evidence="3" id="KW-0547">Nucleotide-binding</keyword>
<keyword evidence="9" id="KW-1185">Reference proteome</keyword>
<dbReference type="Gene3D" id="3.40.50.12780">
    <property type="entry name" value="N-terminal domain of ligase-like"/>
    <property type="match status" value="1"/>
</dbReference>
<accession>A0A060NN95</accession>
<dbReference type="STRING" id="1458425.SRAA_1154"/>
<dbReference type="SUPFAM" id="SSF56801">
    <property type="entry name" value="Acetyl-CoA synthetase-like"/>
    <property type="match status" value="1"/>
</dbReference>
<reference evidence="8 9" key="1">
    <citation type="journal article" date="2014" name="Nat. Commun.">
        <title>Physiological and genomic features of highly alkaliphilic hydrogen-utilizing Betaproteobacteria from a continental serpentinizing site.</title>
        <authorList>
            <person name="Suzuki S."/>
            <person name="Kuenen J.G."/>
            <person name="Schipper K."/>
            <person name="van der Velde S."/>
            <person name="Ishii S."/>
            <person name="Wu A."/>
            <person name="Sorokin D.Y."/>
            <person name="Tenney A."/>
            <person name="Meng X.Y."/>
            <person name="Morrill P.L."/>
            <person name="Kamagata Y."/>
            <person name="Muyzer G."/>
            <person name="Nealson K.H."/>
        </authorList>
    </citation>
    <scope>NUCLEOTIDE SEQUENCE [LARGE SCALE GENOMIC DNA]</scope>
    <source>
        <strain evidence="8 9">A1</strain>
    </source>
</reference>
<sequence length="619" mass="66943">MPSCQTADKPHTKPDKKPGKPSGAGDAQRGNAPHSSGPAGADPYTALHADFHWQVPEFFNIAEVCSRRWAEQAQSASQTAVIADGPERKPRAHSYAELQQAANRLSNGLRLLGVRAGERVAIALPQCFETAVAYIAVLQLGAVAVPLSQLFGPEALEFRLQDSAASVALVDGGSGAAVQGLRAQCPALRHVLGLTGPCDPEIIAWPAVQQAASADFALVPTRADDPALLIYTSGTTGNPKGALIPHRALIGNLSGFVCSQNWFGFDPLDASQPSQAVFWSPADWAWTGGLLDALLPTLYFGRPIVAWSGRFSAEAAFALLQRHRVTHTFLFPTALKAMMKDCPKPRQRYRLRLQAVMSAGEAVGDAVFDYCRQQLGVTLNEMYGQTEINYVVGNCARLWPARPGSMGKAYPGHRVALLDEQGQECAEGAIGEVAVHRLDRHGQPDPVFFLGYWNNPGATRAKFSADPASSWCRTGDLAQRDADGYLWYQGRADDLFKSAGYRIGPGEIENCLIKHPAVLYAAVVPKPDAQRGALVKAYVVLAQEAAQRRARCIDPAQEFDAALVAELQAHVKGRLAPYEYPKEIEFIEALPMTSSGKVQRRLLRLQELERAQPAAGGRQ</sequence>
<dbReference type="KEGG" id="cbaa:SRAA_1154"/>
<dbReference type="AlphaFoldDB" id="A0A060NN95"/>